<keyword evidence="6 10" id="KW-0460">Magnesium</keyword>
<dbReference type="PANTHER" id="PTHR11067:SF9">
    <property type="entry name" value="INOSINE TRIPHOSPHATE PYROPHOSPHATASE"/>
    <property type="match status" value="1"/>
</dbReference>
<evidence type="ECO:0000256" key="2">
    <source>
        <dbReference type="ARBA" id="ARBA00011738"/>
    </source>
</evidence>
<evidence type="ECO:0000256" key="9">
    <source>
        <dbReference type="ARBA" id="ARBA00052017"/>
    </source>
</evidence>
<evidence type="ECO:0000256" key="11">
    <source>
        <dbReference type="RuleBase" id="RU003781"/>
    </source>
</evidence>
<dbReference type="GO" id="GO:0009117">
    <property type="term" value="P:nucleotide metabolic process"/>
    <property type="evidence" value="ECO:0007669"/>
    <property type="project" value="UniProtKB-KW"/>
</dbReference>
<comment type="similarity">
    <text evidence="1 10 11">Belongs to the HAM1 NTPase family.</text>
</comment>
<dbReference type="NCBIfam" id="TIGR00042">
    <property type="entry name" value="RdgB/HAM1 family non-canonical purine NTP pyrophosphatase"/>
    <property type="match status" value="1"/>
</dbReference>
<comment type="function">
    <text evidence="10">Pyrophosphatase that catalyzes the hydrolysis of nucleoside triphosphates to their monophosphate derivatives, with a high preference for the non-canonical purine nucleotides XTP (xanthosine triphosphate), dITP (deoxyinosine triphosphate) and ITP. Seems to function as a house-cleaning enzyme that removes non-canonical purine nucleotides from the nucleotide pool, thus preventing their incorporation into DNA/RNA and avoiding chromosomal lesions.</text>
</comment>
<name>A0A1K1R0M8_9FLAO</name>
<feature type="binding site" evidence="10">
    <location>
        <begin position="176"/>
        <end position="177"/>
    </location>
    <ligand>
        <name>substrate</name>
    </ligand>
</feature>
<dbReference type="CDD" id="cd00515">
    <property type="entry name" value="HAM1"/>
    <property type="match status" value="1"/>
</dbReference>
<dbReference type="GO" id="GO:0046872">
    <property type="term" value="F:metal ion binding"/>
    <property type="evidence" value="ECO:0007669"/>
    <property type="project" value="UniProtKB-KW"/>
</dbReference>
<feature type="binding site" evidence="10">
    <location>
        <begin position="7"/>
        <end position="12"/>
    </location>
    <ligand>
        <name>substrate</name>
    </ligand>
</feature>
<dbReference type="OrthoDB" id="9807456at2"/>
<evidence type="ECO:0000313" key="12">
    <source>
        <dbReference type="EMBL" id="SFW65411.1"/>
    </source>
</evidence>
<dbReference type="EMBL" id="FPIY01000006">
    <property type="protein sequence ID" value="SFW65411.1"/>
    <property type="molecule type" value="Genomic_DNA"/>
</dbReference>
<dbReference type="GO" id="GO:0017111">
    <property type="term" value="F:ribonucleoside triphosphate phosphatase activity"/>
    <property type="evidence" value="ECO:0007669"/>
    <property type="project" value="InterPro"/>
</dbReference>
<feature type="binding site" evidence="10">
    <location>
        <position position="68"/>
    </location>
    <ligand>
        <name>Mg(2+)</name>
        <dbReference type="ChEBI" id="CHEBI:18420"/>
    </ligand>
</feature>
<dbReference type="GO" id="GO:0009146">
    <property type="term" value="P:purine nucleoside triphosphate catabolic process"/>
    <property type="evidence" value="ECO:0007669"/>
    <property type="project" value="UniProtKB-UniRule"/>
</dbReference>
<dbReference type="InterPro" id="IPR029001">
    <property type="entry name" value="ITPase-like_fam"/>
</dbReference>
<feature type="binding site" evidence="10">
    <location>
        <position position="69"/>
    </location>
    <ligand>
        <name>substrate</name>
    </ligand>
</feature>
<comment type="catalytic activity">
    <reaction evidence="10">
        <text>ITP + H2O = IMP + diphosphate + H(+)</text>
        <dbReference type="Rhea" id="RHEA:29399"/>
        <dbReference type="ChEBI" id="CHEBI:15377"/>
        <dbReference type="ChEBI" id="CHEBI:15378"/>
        <dbReference type="ChEBI" id="CHEBI:33019"/>
        <dbReference type="ChEBI" id="CHEBI:58053"/>
        <dbReference type="ChEBI" id="CHEBI:61402"/>
        <dbReference type="EC" id="3.6.1.66"/>
    </reaction>
</comment>
<keyword evidence="13" id="KW-1185">Reference proteome</keyword>
<dbReference type="InterPro" id="IPR002637">
    <property type="entry name" value="RdgB/HAM1"/>
</dbReference>
<dbReference type="SUPFAM" id="SSF52972">
    <property type="entry name" value="ITPase-like"/>
    <property type="match status" value="1"/>
</dbReference>
<dbReference type="Pfam" id="PF01725">
    <property type="entry name" value="Ham1p_like"/>
    <property type="match status" value="1"/>
</dbReference>
<feature type="binding site" evidence="10">
    <location>
        <begin position="148"/>
        <end position="151"/>
    </location>
    <ligand>
        <name>substrate</name>
    </ligand>
</feature>
<dbReference type="GO" id="GO:0036222">
    <property type="term" value="F:XTP diphosphatase activity"/>
    <property type="evidence" value="ECO:0007669"/>
    <property type="project" value="UniProtKB-UniRule"/>
</dbReference>
<dbReference type="NCBIfam" id="NF011398">
    <property type="entry name" value="PRK14823.1"/>
    <property type="match status" value="1"/>
</dbReference>
<evidence type="ECO:0000313" key="13">
    <source>
        <dbReference type="Proteomes" id="UP000183257"/>
    </source>
</evidence>
<keyword evidence="5 10" id="KW-0378">Hydrolase</keyword>
<evidence type="ECO:0000256" key="8">
    <source>
        <dbReference type="ARBA" id="ARBA00051875"/>
    </source>
</evidence>
<dbReference type="GO" id="GO:0000166">
    <property type="term" value="F:nucleotide binding"/>
    <property type="evidence" value="ECO:0007669"/>
    <property type="project" value="UniProtKB-KW"/>
</dbReference>
<dbReference type="InterPro" id="IPR020922">
    <property type="entry name" value="dITP/XTP_pyrophosphatase"/>
</dbReference>
<evidence type="ECO:0000256" key="10">
    <source>
        <dbReference type="HAMAP-Rule" id="MF_01405"/>
    </source>
</evidence>
<evidence type="ECO:0000256" key="3">
    <source>
        <dbReference type="ARBA" id="ARBA00022723"/>
    </source>
</evidence>
<feature type="active site" description="Proton acceptor" evidence="10">
    <location>
        <position position="68"/>
    </location>
</feature>
<keyword evidence="3 10" id="KW-0479">Metal-binding</keyword>
<evidence type="ECO:0000256" key="5">
    <source>
        <dbReference type="ARBA" id="ARBA00022801"/>
    </source>
</evidence>
<dbReference type="AlphaFoldDB" id="A0A1K1R0M8"/>
<protein>
    <recommendedName>
        <fullName evidence="10">dITP/XTP pyrophosphatase</fullName>
        <ecNumber evidence="10">3.6.1.66</ecNumber>
    </recommendedName>
    <alternativeName>
        <fullName evidence="10">Non-canonical purine NTP pyrophosphatase</fullName>
    </alternativeName>
    <alternativeName>
        <fullName evidence="10">Non-standard purine NTP pyrophosphatase</fullName>
    </alternativeName>
    <alternativeName>
        <fullName evidence="10">Nucleoside-triphosphate diphosphatase</fullName>
    </alternativeName>
    <alternativeName>
        <fullName evidence="10">Nucleoside-triphosphate pyrophosphatase</fullName>
        <shortName evidence="10">NTPase</shortName>
    </alternativeName>
</protein>
<dbReference type="GO" id="GO:0036220">
    <property type="term" value="F:ITP diphosphatase activity"/>
    <property type="evidence" value="ECO:0007669"/>
    <property type="project" value="UniProtKB-UniRule"/>
</dbReference>
<gene>
    <name evidence="12" type="ORF">SAMN05660313_03124</name>
</gene>
<sequence>MKIVFATHNNNKLKEVKALLPNTITLISLTDINCLDDIPETANTIEGNAIQKANYITEKYNLPCFSDDTGLLVDALNGEPGIYSARYAGEQKNSEDNMAKLLYKLENNTNRAAHFKTAIALNLNGEQLVFNGIVEGTITTDKQGKEGFGYDPIFKPNGYSQTFAELPLDTKNQISHRAKATKQLIAYLKDYKNV</sequence>
<dbReference type="Gene3D" id="3.90.950.10">
    <property type="match status" value="1"/>
</dbReference>
<accession>A0A1K1R0M8</accession>
<evidence type="ECO:0000256" key="4">
    <source>
        <dbReference type="ARBA" id="ARBA00022741"/>
    </source>
</evidence>
<evidence type="ECO:0000256" key="1">
    <source>
        <dbReference type="ARBA" id="ARBA00008023"/>
    </source>
</evidence>
<keyword evidence="7 10" id="KW-0546">Nucleotide metabolism</keyword>
<evidence type="ECO:0000256" key="6">
    <source>
        <dbReference type="ARBA" id="ARBA00022842"/>
    </source>
</evidence>
<dbReference type="EC" id="3.6.1.66" evidence="10"/>
<feature type="binding site" evidence="10">
    <location>
        <position position="171"/>
    </location>
    <ligand>
        <name>substrate</name>
    </ligand>
</feature>
<comment type="subunit">
    <text evidence="2 10">Homodimer.</text>
</comment>
<evidence type="ECO:0000256" key="7">
    <source>
        <dbReference type="ARBA" id="ARBA00023080"/>
    </source>
</evidence>
<dbReference type="GO" id="GO:0035870">
    <property type="term" value="F:dITP diphosphatase activity"/>
    <property type="evidence" value="ECO:0007669"/>
    <property type="project" value="UniProtKB-UniRule"/>
</dbReference>
<reference evidence="13" key="1">
    <citation type="submission" date="2016-11" db="EMBL/GenBank/DDBJ databases">
        <authorList>
            <person name="Varghese N."/>
            <person name="Submissions S."/>
        </authorList>
    </citation>
    <scope>NUCLEOTIDE SEQUENCE [LARGE SCALE GENOMIC DNA]</scope>
    <source>
        <strain evidence="13">DSM 24786</strain>
    </source>
</reference>
<dbReference type="PANTHER" id="PTHR11067">
    <property type="entry name" value="INOSINE TRIPHOSPHATE PYROPHOSPHATASE/HAM1 PROTEIN"/>
    <property type="match status" value="1"/>
</dbReference>
<dbReference type="FunFam" id="3.90.950.10:FF:000001">
    <property type="entry name" value="dITP/XTP pyrophosphatase"/>
    <property type="match status" value="1"/>
</dbReference>
<proteinExistence type="inferred from homology"/>
<comment type="cofactor">
    <cofactor evidence="10">
        <name>Mg(2+)</name>
        <dbReference type="ChEBI" id="CHEBI:18420"/>
    </cofactor>
    <text evidence="10">Binds 1 Mg(2+) ion per subunit.</text>
</comment>
<keyword evidence="4 10" id="KW-0547">Nucleotide-binding</keyword>
<dbReference type="GO" id="GO:0005829">
    <property type="term" value="C:cytosol"/>
    <property type="evidence" value="ECO:0007669"/>
    <property type="project" value="TreeGrafter"/>
</dbReference>
<dbReference type="HAMAP" id="MF_01405">
    <property type="entry name" value="Non_canon_purine_NTPase"/>
    <property type="match status" value="1"/>
</dbReference>
<dbReference type="Proteomes" id="UP000183257">
    <property type="component" value="Unassembled WGS sequence"/>
</dbReference>
<comment type="catalytic activity">
    <reaction evidence="8 10">
        <text>dITP + H2O = dIMP + diphosphate + H(+)</text>
        <dbReference type="Rhea" id="RHEA:28342"/>
        <dbReference type="ChEBI" id="CHEBI:15377"/>
        <dbReference type="ChEBI" id="CHEBI:15378"/>
        <dbReference type="ChEBI" id="CHEBI:33019"/>
        <dbReference type="ChEBI" id="CHEBI:61194"/>
        <dbReference type="ChEBI" id="CHEBI:61382"/>
        <dbReference type="EC" id="3.6.1.66"/>
    </reaction>
</comment>
<dbReference type="RefSeq" id="WP_072304746.1">
    <property type="nucleotide sequence ID" value="NZ_FPIY01000006.1"/>
</dbReference>
<dbReference type="STRING" id="76595.SAMN05660313_03124"/>
<comment type="caution">
    <text evidence="10">Lacks conserved residue(s) required for the propagation of feature annotation.</text>
</comment>
<organism evidence="12 13">
    <name type="scientific">Cellulophaga fucicola</name>
    <dbReference type="NCBI Taxonomy" id="76595"/>
    <lineage>
        <taxon>Bacteria</taxon>
        <taxon>Pseudomonadati</taxon>
        <taxon>Bacteroidota</taxon>
        <taxon>Flavobacteriia</taxon>
        <taxon>Flavobacteriales</taxon>
        <taxon>Flavobacteriaceae</taxon>
        <taxon>Cellulophaga</taxon>
    </lineage>
</organism>
<comment type="catalytic activity">
    <reaction evidence="9 10">
        <text>XTP + H2O = XMP + diphosphate + H(+)</text>
        <dbReference type="Rhea" id="RHEA:28610"/>
        <dbReference type="ChEBI" id="CHEBI:15377"/>
        <dbReference type="ChEBI" id="CHEBI:15378"/>
        <dbReference type="ChEBI" id="CHEBI:33019"/>
        <dbReference type="ChEBI" id="CHEBI:57464"/>
        <dbReference type="ChEBI" id="CHEBI:61314"/>
        <dbReference type="EC" id="3.6.1.66"/>
    </reaction>
</comment>